<dbReference type="NCBIfam" id="TIGR03438">
    <property type="entry name" value="egtD_ergothio"/>
    <property type="match status" value="1"/>
</dbReference>
<dbReference type="EMBL" id="MLJW01003451">
    <property type="protein sequence ID" value="OIQ72032.1"/>
    <property type="molecule type" value="Genomic_DNA"/>
</dbReference>
<keyword evidence="1 4" id="KW-0489">Methyltransferase</keyword>
<proteinExistence type="predicted"/>
<dbReference type="SUPFAM" id="SSF53335">
    <property type="entry name" value="S-adenosyl-L-methionine-dependent methyltransferases"/>
    <property type="match status" value="1"/>
</dbReference>
<dbReference type="GO" id="GO:0032259">
    <property type="term" value="P:methylation"/>
    <property type="evidence" value="ECO:0007669"/>
    <property type="project" value="UniProtKB-KW"/>
</dbReference>
<keyword evidence="2 4" id="KW-0808">Transferase</keyword>
<dbReference type="Pfam" id="PF10017">
    <property type="entry name" value="Methyltransf_33"/>
    <property type="match status" value="1"/>
</dbReference>
<sequence length="242" mass="26936">MGAHCTVIELGAGNCQKARVLCELINPARFVAVDISEAFLHEAVAAMRLSFPNIDIQAIAADLTADIVLPASLPAERRLLFYPGSSIGNFDPPHALTLLSRMRGLLQDDGALLIGVDLVKDKAVLHAAYDDDAGVTAAFNLNLLSHVNRLIGSDFDANRWQHRAFFNAQQSRIEMHLEAKTGHLVRWRNGTRSFAQGERIHTENSYKYRVEDFVALLKRAGFSQTQVWTDEQDWFVVVLARP</sequence>
<comment type="caution">
    <text evidence="4">The sequence shown here is derived from an EMBL/GenBank/DDBJ whole genome shotgun (WGS) entry which is preliminary data.</text>
</comment>
<dbReference type="PANTHER" id="PTHR43397:SF1">
    <property type="entry name" value="ERGOTHIONEINE BIOSYNTHESIS PROTEIN 1"/>
    <property type="match status" value="1"/>
</dbReference>
<protein>
    <submittedName>
        <fullName evidence="4">Histidine-specific methyltransferase EgtD</fullName>
        <ecNumber evidence="4">2.1.1.44</ecNumber>
    </submittedName>
</protein>
<dbReference type="AlphaFoldDB" id="A0A1J5PMK9"/>
<dbReference type="InterPro" id="IPR051128">
    <property type="entry name" value="EgtD_Methyltrsf_superfamily"/>
</dbReference>
<dbReference type="InterPro" id="IPR029063">
    <property type="entry name" value="SAM-dependent_MTases_sf"/>
</dbReference>
<dbReference type="InterPro" id="IPR019257">
    <property type="entry name" value="MeTrfase_dom"/>
</dbReference>
<gene>
    <name evidence="4" type="primary">egtD_2</name>
    <name evidence="4" type="ORF">GALL_463470</name>
</gene>
<dbReference type="EC" id="2.1.1.44" evidence="4"/>
<dbReference type="PANTHER" id="PTHR43397">
    <property type="entry name" value="ERGOTHIONEINE BIOSYNTHESIS PROTEIN 1"/>
    <property type="match status" value="1"/>
</dbReference>
<evidence type="ECO:0000256" key="1">
    <source>
        <dbReference type="ARBA" id="ARBA00022603"/>
    </source>
</evidence>
<dbReference type="GO" id="GO:0052706">
    <property type="term" value="F:L-histidine N(alpha)-methyltransferase activity"/>
    <property type="evidence" value="ECO:0007669"/>
    <property type="project" value="UniProtKB-EC"/>
</dbReference>
<evidence type="ECO:0000313" key="4">
    <source>
        <dbReference type="EMBL" id="OIQ72032.1"/>
    </source>
</evidence>
<reference evidence="4" key="1">
    <citation type="submission" date="2016-10" db="EMBL/GenBank/DDBJ databases">
        <title>Sequence of Gallionella enrichment culture.</title>
        <authorList>
            <person name="Poehlein A."/>
            <person name="Muehling M."/>
            <person name="Daniel R."/>
        </authorList>
    </citation>
    <scope>NUCLEOTIDE SEQUENCE</scope>
</reference>
<accession>A0A1J5PMK9</accession>
<evidence type="ECO:0000259" key="3">
    <source>
        <dbReference type="Pfam" id="PF10017"/>
    </source>
</evidence>
<name>A0A1J5PMK9_9ZZZZ</name>
<organism evidence="4">
    <name type="scientific">mine drainage metagenome</name>
    <dbReference type="NCBI Taxonomy" id="410659"/>
    <lineage>
        <taxon>unclassified sequences</taxon>
        <taxon>metagenomes</taxon>
        <taxon>ecological metagenomes</taxon>
    </lineage>
</organism>
<dbReference type="InterPro" id="IPR035094">
    <property type="entry name" value="EgtD"/>
</dbReference>
<dbReference type="Gene3D" id="3.40.50.150">
    <property type="entry name" value="Vaccinia Virus protein VP39"/>
    <property type="match status" value="1"/>
</dbReference>
<feature type="domain" description="Histidine-specific methyltransferase SAM-dependent" evidence="3">
    <location>
        <begin position="4"/>
        <end position="241"/>
    </location>
</feature>
<evidence type="ECO:0000256" key="2">
    <source>
        <dbReference type="ARBA" id="ARBA00022679"/>
    </source>
</evidence>